<evidence type="ECO:0000256" key="2">
    <source>
        <dbReference type="ARBA" id="ARBA00022448"/>
    </source>
</evidence>
<keyword evidence="4 7" id="KW-0812">Transmembrane</keyword>
<feature type="transmembrane region" description="Helical" evidence="7">
    <location>
        <begin position="213"/>
        <end position="238"/>
    </location>
</feature>
<dbReference type="InterPro" id="IPR011701">
    <property type="entry name" value="MFS"/>
</dbReference>
<dbReference type="Proteomes" id="UP000295087">
    <property type="component" value="Unassembled WGS sequence"/>
</dbReference>
<keyword evidence="9" id="KW-1185">Reference proteome</keyword>
<dbReference type="EMBL" id="SNXK01000004">
    <property type="protein sequence ID" value="TDP37687.1"/>
    <property type="molecule type" value="Genomic_DNA"/>
</dbReference>
<dbReference type="GO" id="GO:0005886">
    <property type="term" value="C:plasma membrane"/>
    <property type="evidence" value="ECO:0007669"/>
    <property type="project" value="UniProtKB-SubCell"/>
</dbReference>
<accession>A0A4R6PHY0</accession>
<keyword evidence="2" id="KW-0813">Transport</keyword>
<dbReference type="InterPro" id="IPR036259">
    <property type="entry name" value="MFS_trans_sf"/>
</dbReference>
<reference evidence="8 9" key="1">
    <citation type="submission" date="2019-03" db="EMBL/GenBank/DDBJ databases">
        <title>Genomic Encyclopedia of Type Strains, Phase IV (KMG-IV): sequencing the most valuable type-strain genomes for metagenomic binning, comparative biology and taxonomic classification.</title>
        <authorList>
            <person name="Goeker M."/>
        </authorList>
    </citation>
    <scope>NUCLEOTIDE SEQUENCE [LARGE SCALE GENOMIC DNA]</scope>
    <source>
        <strain evidence="8 9">DSM 44496</strain>
    </source>
</reference>
<dbReference type="Gene3D" id="1.20.1250.20">
    <property type="entry name" value="MFS general substrate transporter like domains"/>
    <property type="match status" value="1"/>
</dbReference>
<dbReference type="PANTHER" id="PTHR23517:SF2">
    <property type="entry name" value="MULTIDRUG RESISTANCE PROTEIN MDTH"/>
    <property type="match status" value="1"/>
</dbReference>
<proteinExistence type="predicted"/>
<dbReference type="RefSeq" id="WP_084476226.1">
    <property type="nucleotide sequence ID" value="NZ_SNXK01000004.1"/>
</dbReference>
<feature type="transmembrane region" description="Helical" evidence="7">
    <location>
        <begin position="15"/>
        <end position="38"/>
    </location>
</feature>
<feature type="transmembrane region" description="Helical" evidence="7">
    <location>
        <begin position="244"/>
        <end position="265"/>
    </location>
</feature>
<dbReference type="InterPro" id="IPR050171">
    <property type="entry name" value="MFS_Transporters"/>
</dbReference>
<feature type="transmembrane region" description="Helical" evidence="7">
    <location>
        <begin position="358"/>
        <end position="384"/>
    </location>
</feature>
<feature type="transmembrane region" description="Helical" evidence="7">
    <location>
        <begin position="90"/>
        <end position="112"/>
    </location>
</feature>
<name>A0A4R6PHY0_NOCIG</name>
<keyword evidence="3" id="KW-1003">Cell membrane</keyword>
<evidence type="ECO:0000256" key="6">
    <source>
        <dbReference type="ARBA" id="ARBA00023136"/>
    </source>
</evidence>
<feature type="transmembrane region" description="Helical" evidence="7">
    <location>
        <begin position="140"/>
        <end position="158"/>
    </location>
</feature>
<gene>
    <name evidence="8" type="ORF">DFR75_10437</name>
</gene>
<feature type="transmembrane region" description="Helical" evidence="7">
    <location>
        <begin position="50"/>
        <end position="70"/>
    </location>
</feature>
<dbReference type="SUPFAM" id="SSF103473">
    <property type="entry name" value="MFS general substrate transporter"/>
    <property type="match status" value="1"/>
</dbReference>
<protein>
    <submittedName>
        <fullName evidence="8">MFS transporter</fullName>
    </submittedName>
</protein>
<dbReference type="GO" id="GO:0022857">
    <property type="term" value="F:transmembrane transporter activity"/>
    <property type="evidence" value="ECO:0007669"/>
    <property type="project" value="InterPro"/>
</dbReference>
<evidence type="ECO:0000256" key="5">
    <source>
        <dbReference type="ARBA" id="ARBA00022989"/>
    </source>
</evidence>
<evidence type="ECO:0000256" key="7">
    <source>
        <dbReference type="SAM" id="Phobius"/>
    </source>
</evidence>
<evidence type="ECO:0000313" key="8">
    <source>
        <dbReference type="EMBL" id="TDP37687.1"/>
    </source>
</evidence>
<comment type="caution">
    <text evidence="8">The sequence shown here is derived from an EMBL/GenBank/DDBJ whole genome shotgun (WGS) entry which is preliminary data.</text>
</comment>
<dbReference type="AlphaFoldDB" id="A0A4R6PHY0"/>
<dbReference type="Pfam" id="PF07690">
    <property type="entry name" value="MFS_1"/>
    <property type="match status" value="1"/>
</dbReference>
<sequence>MNPVNVFPPGPERRLAVASLIDTIGTGLNYAILPIFVIRHVGFSATQFGLALSIAGVLALTAGLAFGYLADRKGPRGVVVMAYTTQAVAAGILPVVHGFLPVLLLLCVGVFAGEGGRASRYTVIARIGADPVRFRAKLQVVTNSGAAIGVGLGGVLASFGTQEIYASALLANAVSFALAAVIQRSMPFLPPVPKTENAVSGSAARSVYRDRPYIAVTAVSAMLMIQHQVTVLALPLWILTEHKVPLWMISACMLTNTLIVVLFQVRVVRGLDTPGAAGRAWQRAGFCFLLSCMLVPVAAVLPGWIAIGLVLFAVSVHGLGEIWHSGGIFQIALGLAPEHSMGKYQGFFNLGEGLSGSFAPVLVTTLCIGLGTWGWLLLGLLLVAPGLVAPRISRWAERSLAAKPQMTLAK</sequence>
<evidence type="ECO:0000313" key="9">
    <source>
        <dbReference type="Proteomes" id="UP000295087"/>
    </source>
</evidence>
<feature type="transmembrane region" description="Helical" evidence="7">
    <location>
        <begin position="164"/>
        <end position="182"/>
    </location>
</feature>
<evidence type="ECO:0000256" key="1">
    <source>
        <dbReference type="ARBA" id="ARBA00004651"/>
    </source>
</evidence>
<keyword evidence="5 7" id="KW-1133">Transmembrane helix</keyword>
<feature type="transmembrane region" description="Helical" evidence="7">
    <location>
        <begin position="286"/>
        <end position="314"/>
    </location>
</feature>
<organism evidence="8 9">
    <name type="scientific">Nocardia ignorata</name>
    <dbReference type="NCBI Taxonomy" id="145285"/>
    <lineage>
        <taxon>Bacteria</taxon>
        <taxon>Bacillati</taxon>
        <taxon>Actinomycetota</taxon>
        <taxon>Actinomycetes</taxon>
        <taxon>Mycobacteriales</taxon>
        <taxon>Nocardiaceae</taxon>
        <taxon>Nocardia</taxon>
    </lineage>
</organism>
<evidence type="ECO:0000256" key="3">
    <source>
        <dbReference type="ARBA" id="ARBA00022475"/>
    </source>
</evidence>
<dbReference type="PANTHER" id="PTHR23517">
    <property type="entry name" value="RESISTANCE PROTEIN MDTM, PUTATIVE-RELATED-RELATED"/>
    <property type="match status" value="1"/>
</dbReference>
<evidence type="ECO:0000256" key="4">
    <source>
        <dbReference type="ARBA" id="ARBA00022692"/>
    </source>
</evidence>
<keyword evidence="6 7" id="KW-0472">Membrane</keyword>
<comment type="subcellular location">
    <subcellularLocation>
        <location evidence="1">Cell membrane</location>
        <topology evidence="1">Multi-pass membrane protein</topology>
    </subcellularLocation>
</comment>